<evidence type="ECO:0000259" key="1">
    <source>
        <dbReference type="Pfam" id="PF00501"/>
    </source>
</evidence>
<evidence type="ECO:0000259" key="2">
    <source>
        <dbReference type="Pfam" id="PF13193"/>
    </source>
</evidence>
<evidence type="ECO:0000313" key="3">
    <source>
        <dbReference type="EMBL" id="GGA63221.1"/>
    </source>
</evidence>
<protein>
    <submittedName>
        <fullName evidence="3">Long-chain-fatty-acid--CoA ligase</fullName>
    </submittedName>
</protein>
<sequence length="515" mass="56312">METLAQMLARNVRAIGSRPFIITDKVTLTYAEFAEQTARLAHVLAARGVGKGDRVGLYLPSNALMAIGYWACQRLGAIPAPVSAMLRHAELRKVIAQTSMKAMIADESTWPYFSQIRDEFTFLEACLVSGSGDADDLDTLMAAAPSTFEDVPCEMTDLAAMFFSSGTTGVPKGIAQTQFSITSTLRDMFVSHRNRYASETYVCAVPLFTNFGLTVTLNLCLYGGGTIVLHERWDTQRVLEDIKKYKATYFGGTPTMYVYIVNEYDQARHDLSSLRICTTGGSPVPQPVIQKFEELSGARVTQVYGSTESCGQSVMEPTIGPRKRGSAGLPVGSTRIYIIDDDGNEMPAGELGEVVIGGDCIASGYWGDEEATRETFTELGWKSGDIGYLDEDGYLFIVDRKKDLIIAGGHNVYPLEIETLLYKHPAVAMCAVVGAPDESKGEIPVAVIVKNKDDATTEAEIIQYCRENLAAYKAPRAVHFIDRMPVEAAKIRKRDLVKALKEGTIDQYRGEAVGA</sequence>
<dbReference type="GO" id="GO:0016405">
    <property type="term" value="F:CoA-ligase activity"/>
    <property type="evidence" value="ECO:0007669"/>
    <property type="project" value="TreeGrafter"/>
</dbReference>
<dbReference type="InterPro" id="IPR045851">
    <property type="entry name" value="AMP-bd_C_sf"/>
</dbReference>
<reference evidence="3" key="1">
    <citation type="journal article" date="2014" name="Int. J. Syst. Evol. Microbiol.">
        <title>Complete genome sequence of Corynebacterium casei LMG S-19264T (=DSM 44701T), isolated from a smear-ripened cheese.</title>
        <authorList>
            <consortium name="US DOE Joint Genome Institute (JGI-PGF)"/>
            <person name="Walter F."/>
            <person name="Albersmeier A."/>
            <person name="Kalinowski J."/>
            <person name="Ruckert C."/>
        </authorList>
    </citation>
    <scope>NUCLEOTIDE SEQUENCE</scope>
    <source>
        <strain evidence="3">CGMCC 1.15320</strain>
    </source>
</reference>
<dbReference type="InterPro" id="IPR025110">
    <property type="entry name" value="AMP-bd_C"/>
</dbReference>
<keyword evidence="3" id="KW-0436">Ligase</keyword>
<name>A0A916W3J5_9HYPH</name>
<reference evidence="3" key="2">
    <citation type="submission" date="2020-09" db="EMBL/GenBank/DDBJ databases">
        <authorList>
            <person name="Sun Q."/>
            <person name="Zhou Y."/>
        </authorList>
    </citation>
    <scope>NUCLEOTIDE SEQUENCE</scope>
    <source>
        <strain evidence="3">CGMCC 1.15320</strain>
    </source>
</reference>
<dbReference type="PROSITE" id="PS00455">
    <property type="entry name" value="AMP_BINDING"/>
    <property type="match status" value="1"/>
</dbReference>
<dbReference type="PANTHER" id="PTHR24096">
    <property type="entry name" value="LONG-CHAIN-FATTY-ACID--COA LIGASE"/>
    <property type="match status" value="1"/>
</dbReference>
<gene>
    <name evidence="3" type="primary">fadD</name>
    <name evidence="3" type="ORF">GCM10011385_16280</name>
</gene>
<organism evidence="3 4">
    <name type="scientific">Nitratireductor aestuarii</name>
    <dbReference type="NCBI Taxonomy" id="1735103"/>
    <lineage>
        <taxon>Bacteria</taxon>
        <taxon>Pseudomonadati</taxon>
        <taxon>Pseudomonadota</taxon>
        <taxon>Alphaproteobacteria</taxon>
        <taxon>Hyphomicrobiales</taxon>
        <taxon>Phyllobacteriaceae</taxon>
        <taxon>Nitratireductor</taxon>
    </lineage>
</organism>
<dbReference type="EMBL" id="BMIF01000004">
    <property type="protein sequence ID" value="GGA63221.1"/>
    <property type="molecule type" value="Genomic_DNA"/>
</dbReference>
<dbReference type="AlphaFoldDB" id="A0A916W3J5"/>
<evidence type="ECO:0000313" key="4">
    <source>
        <dbReference type="Proteomes" id="UP000636264"/>
    </source>
</evidence>
<dbReference type="InterPro" id="IPR042099">
    <property type="entry name" value="ANL_N_sf"/>
</dbReference>
<comment type="caution">
    <text evidence="3">The sequence shown here is derived from an EMBL/GenBank/DDBJ whole genome shotgun (WGS) entry which is preliminary data.</text>
</comment>
<dbReference type="Gene3D" id="3.40.50.12780">
    <property type="entry name" value="N-terminal domain of ligase-like"/>
    <property type="match status" value="1"/>
</dbReference>
<dbReference type="Proteomes" id="UP000636264">
    <property type="component" value="Unassembled WGS sequence"/>
</dbReference>
<dbReference type="SUPFAM" id="SSF56801">
    <property type="entry name" value="Acetyl-CoA synthetase-like"/>
    <property type="match status" value="1"/>
</dbReference>
<accession>A0A916W3J5</accession>
<keyword evidence="4" id="KW-1185">Reference proteome</keyword>
<dbReference type="Gene3D" id="3.30.300.30">
    <property type="match status" value="1"/>
</dbReference>
<dbReference type="RefSeq" id="WP_188720540.1">
    <property type="nucleotide sequence ID" value="NZ_BMIF01000004.1"/>
</dbReference>
<dbReference type="InterPro" id="IPR020845">
    <property type="entry name" value="AMP-binding_CS"/>
</dbReference>
<dbReference type="Pfam" id="PF13193">
    <property type="entry name" value="AMP-binding_C"/>
    <property type="match status" value="1"/>
</dbReference>
<dbReference type="InterPro" id="IPR000873">
    <property type="entry name" value="AMP-dep_synth/lig_dom"/>
</dbReference>
<feature type="domain" description="AMP-binding enzyme C-terminal" evidence="2">
    <location>
        <begin position="416"/>
        <end position="486"/>
    </location>
</feature>
<feature type="domain" description="AMP-dependent synthetase/ligase" evidence="1">
    <location>
        <begin position="10"/>
        <end position="366"/>
    </location>
</feature>
<dbReference type="Pfam" id="PF00501">
    <property type="entry name" value="AMP-binding"/>
    <property type="match status" value="1"/>
</dbReference>
<proteinExistence type="predicted"/>